<organism evidence="2 3">
    <name type="scientific">Flavobacterium succinicans</name>
    <dbReference type="NCBI Taxonomy" id="29536"/>
    <lineage>
        <taxon>Bacteria</taxon>
        <taxon>Pseudomonadati</taxon>
        <taxon>Bacteroidota</taxon>
        <taxon>Flavobacteriia</taxon>
        <taxon>Flavobacteriales</taxon>
        <taxon>Flavobacteriaceae</taxon>
        <taxon>Flavobacterium</taxon>
    </lineage>
</organism>
<dbReference type="EMBL" id="FOUT01000014">
    <property type="protein sequence ID" value="SFN46988.1"/>
    <property type="molecule type" value="Genomic_DNA"/>
</dbReference>
<feature type="transmembrane region" description="Helical" evidence="1">
    <location>
        <begin position="6"/>
        <end position="24"/>
    </location>
</feature>
<keyword evidence="2" id="KW-0132">Cell division</keyword>
<dbReference type="Proteomes" id="UP000182961">
    <property type="component" value="Unassembled WGS sequence"/>
</dbReference>
<name>A0A1I4Z9V8_9FLAO</name>
<keyword evidence="1" id="KW-0812">Transmembrane</keyword>
<dbReference type="STRING" id="29536.FLB_27080"/>
<evidence type="ECO:0000313" key="3">
    <source>
        <dbReference type="Proteomes" id="UP000182961"/>
    </source>
</evidence>
<keyword evidence="1" id="KW-1133">Transmembrane helix</keyword>
<proteinExistence type="predicted"/>
<evidence type="ECO:0000313" key="2">
    <source>
        <dbReference type="EMBL" id="SFN46988.1"/>
    </source>
</evidence>
<dbReference type="AlphaFoldDB" id="A0A1I4Z9V8"/>
<evidence type="ECO:0000256" key="1">
    <source>
        <dbReference type="SAM" id="Phobius"/>
    </source>
</evidence>
<accession>A0A1I4Z9V8</accession>
<reference evidence="3" key="1">
    <citation type="submission" date="2016-10" db="EMBL/GenBank/DDBJ databases">
        <authorList>
            <person name="Varghese N."/>
            <person name="Submissions S."/>
        </authorList>
    </citation>
    <scope>NUCLEOTIDE SEQUENCE [LARGE SCALE GENOMIC DNA]</scope>
    <source>
        <strain evidence="3">DSM 4002</strain>
    </source>
</reference>
<keyword evidence="3" id="KW-1185">Reference proteome</keyword>
<sequence length="240" mass="27834">MKRVNWSLIRLVILVIGIIFLYSFTGKRNRERKIAGAVVVFVGKNPLFVQQKTVNKMLIENRTDPKTIERDALDLNKLEKIIDSHPMIEKSQVFVSVDGTLKAEVKQKTPIARINERGREYYIDYNGVKMPLSSNYTARVLLVSGEIDDQNKEGLVELFRMIYDDPFLKKNIIGIQIMPNDGVVMLNRNFNYQIDFGQVINVEQKFKNYKAFFQKVALDSSITKYKKIDLRFTKQVVCTK</sequence>
<dbReference type="RefSeq" id="WP_024982304.1">
    <property type="nucleotide sequence ID" value="NZ_CBCRUM010000020.1"/>
</dbReference>
<gene>
    <name evidence="2" type="ORF">SAMN05444143_11443</name>
</gene>
<protein>
    <submittedName>
        <fullName evidence="2">Cell division protein FtsQ</fullName>
    </submittedName>
</protein>
<keyword evidence="2" id="KW-0131">Cell cycle</keyword>
<dbReference type="eggNOG" id="COG1589">
    <property type="taxonomic scope" value="Bacteria"/>
</dbReference>
<keyword evidence="1" id="KW-0472">Membrane</keyword>
<dbReference type="GO" id="GO:0051301">
    <property type="term" value="P:cell division"/>
    <property type="evidence" value="ECO:0007669"/>
    <property type="project" value="UniProtKB-KW"/>
</dbReference>